<dbReference type="AlphaFoldDB" id="A0A7J7NQD4"/>
<dbReference type="EMBL" id="JACGCM010000669">
    <property type="protein sequence ID" value="KAF6169260.1"/>
    <property type="molecule type" value="Genomic_DNA"/>
</dbReference>
<dbReference type="InterPro" id="IPR010666">
    <property type="entry name" value="Znf_GRF"/>
</dbReference>
<feature type="region of interest" description="Disordered" evidence="5">
    <location>
        <begin position="196"/>
        <end position="248"/>
    </location>
</feature>
<dbReference type="PROSITE" id="PS51999">
    <property type="entry name" value="ZF_GRF"/>
    <property type="match status" value="1"/>
</dbReference>
<dbReference type="GO" id="GO:0008270">
    <property type="term" value="F:zinc ion binding"/>
    <property type="evidence" value="ECO:0007669"/>
    <property type="project" value="UniProtKB-KW"/>
</dbReference>
<keyword evidence="2 4" id="KW-0863">Zinc-finger</keyword>
<protein>
    <recommendedName>
        <fullName evidence="6">GRF-type domain-containing protein</fullName>
    </recommendedName>
</protein>
<evidence type="ECO:0000256" key="4">
    <source>
        <dbReference type="PROSITE-ProRule" id="PRU01343"/>
    </source>
</evidence>
<evidence type="ECO:0000256" key="2">
    <source>
        <dbReference type="ARBA" id="ARBA00022771"/>
    </source>
</evidence>
<dbReference type="PANTHER" id="PTHR33680:SF1">
    <property type="entry name" value="OS05G0489500 PROTEIN"/>
    <property type="match status" value="1"/>
</dbReference>
<feature type="compositionally biased region" description="Polar residues" evidence="5">
    <location>
        <begin position="219"/>
        <end position="235"/>
    </location>
</feature>
<evidence type="ECO:0000313" key="8">
    <source>
        <dbReference type="Proteomes" id="UP000541444"/>
    </source>
</evidence>
<evidence type="ECO:0000259" key="6">
    <source>
        <dbReference type="PROSITE" id="PS51999"/>
    </source>
</evidence>
<name>A0A7J7NQD4_9MAGN</name>
<evidence type="ECO:0000256" key="1">
    <source>
        <dbReference type="ARBA" id="ARBA00022723"/>
    </source>
</evidence>
<sequence length="334" mass="36814">MVIYNCICGNGVTLISQSFDNPNRAYCKCLYANTPRDCGFWCWVDEYLPCPCGYGPCKLRSATGSKKRFYCCPLSKSKQERGCGFFKWFDEVNGESSTFTPATSATPTLTTSATIEDLEIKYKIELVNSEARKYKTAPLQHRDLLEKLFKGLSATGDFAWSSGMTSVPPSTQQTEYVPLPDDTNVDETQVPHAGVDYPWEGEAIPSYDVPISPGREPTPGSTSRTPMSQVGGQTQSKRKRPATAVQPVESSELVQSLISALTAQGSSSTSQTSDDHSSEVLRVLKDMVSSYEIDNALFFKSLKFLGGSNEHIYRMMFLGLDPEQRVGFLEALLG</sequence>
<proteinExistence type="predicted"/>
<evidence type="ECO:0000313" key="7">
    <source>
        <dbReference type="EMBL" id="KAF6169260.1"/>
    </source>
</evidence>
<comment type="caution">
    <text evidence="7">The sequence shown here is derived from an EMBL/GenBank/DDBJ whole genome shotgun (WGS) entry which is preliminary data.</text>
</comment>
<gene>
    <name evidence="7" type="ORF">GIB67_013690</name>
</gene>
<reference evidence="7 8" key="1">
    <citation type="journal article" date="2020" name="IScience">
        <title>Genome Sequencing of the Endangered Kingdonia uniflora (Circaeasteraceae, Ranunculales) Reveals Potential Mechanisms of Evolutionary Specialization.</title>
        <authorList>
            <person name="Sun Y."/>
            <person name="Deng T."/>
            <person name="Zhang A."/>
            <person name="Moore M.J."/>
            <person name="Landis J.B."/>
            <person name="Lin N."/>
            <person name="Zhang H."/>
            <person name="Zhang X."/>
            <person name="Huang J."/>
            <person name="Zhang X."/>
            <person name="Sun H."/>
            <person name="Wang H."/>
        </authorList>
    </citation>
    <scope>NUCLEOTIDE SEQUENCE [LARGE SCALE GENOMIC DNA]</scope>
    <source>
        <strain evidence="7">TB1705</strain>
        <tissue evidence="7">Leaf</tissue>
    </source>
</reference>
<dbReference type="Proteomes" id="UP000541444">
    <property type="component" value="Unassembled WGS sequence"/>
</dbReference>
<organism evidence="7 8">
    <name type="scientific">Kingdonia uniflora</name>
    <dbReference type="NCBI Taxonomy" id="39325"/>
    <lineage>
        <taxon>Eukaryota</taxon>
        <taxon>Viridiplantae</taxon>
        <taxon>Streptophyta</taxon>
        <taxon>Embryophyta</taxon>
        <taxon>Tracheophyta</taxon>
        <taxon>Spermatophyta</taxon>
        <taxon>Magnoliopsida</taxon>
        <taxon>Ranunculales</taxon>
        <taxon>Circaeasteraceae</taxon>
        <taxon>Kingdonia</taxon>
    </lineage>
</organism>
<keyword evidence="1" id="KW-0479">Metal-binding</keyword>
<accession>A0A7J7NQD4</accession>
<keyword evidence="3" id="KW-0862">Zinc</keyword>
<feature type="domain" description="GRF-type" evidence="6">
    <location>
        <begin position="42"/>
        <end position="92"/>
    </location>
</feature>
<evidence type="ECO:0000256" key="5">
    <source>
        <dbReference type="SAM" id="MobiDB-lite"/>
    </source>
</evidence>
<evidence type="ECO:0000256" key="3">
    <source>
        <dbReference type="ARBA" id="ARBA00022833"/>
    </source>
</evidence>
<dbReference type="Pfam" id="PF06839">
    <property type="entry name" value="Zn_ribbon_GRF"/>
    <property type="match status" value="1"/>
</dbReference>
<dbReference type="OrthoDB" id="6278596at2759"/>
<dbReference type="PANTHER" id="PTHR33680">
    <property type="entry name" value="OS07G0190500 PROTEIN"/>
    <property type="match status" value="1"/>
</dbReference>
<keyword evidence="8" id="KW-1185">Reference proteome</keyword>